<dbReference type="PANTHER" id="PTHR11324">
    <property type="entry name" value="IL16-RELATED"/>
    <property type="match status" value="1"/>
</dbReference>
<dbReference type="Proteomes" id="UP000887577">
    <property type="component" value="Unplaced"/>
</dbReference>
<proteinExistence type="predicted"/>
<dbReference type="WBParaSite" id="PSU_v2.g2306.t1">
    <property type="protein sequence ID" value="PSU_v2.g2306.t1"/>
    <property type="gene ID" value="PSU_v2.g2306"/>
</dbReference>
<dbReference type="SUPFAM" id="SSF50156">
    <property type="entry name" value="PDZ domain-like"/>
    <property type="match status" value="1"/>
</dbReference>
<evidence type="ECO:0000313" key="4">
    <source>
        <dbReference type="WBParaSite" id="PSU_v2.g2306.t1"/>
    </source>
</evidence>
<organism evidence="3 4">
    <name type="scientific">Panagrolaimus superbus</name>
    <dbReference type="NCBI Taxonomy" id="310955"/>
    <lineage>
        <taxon>Eukaryota</taxon>
        <taxon>Metazoa</taxon>
        <taxon>Ecdysozoa</taxon>
        <taxon>Nematoda</taxon>
        <taxon>Chromadorea</taxon>
        <taxon>Rhabditida</taxon>
        <taxon>Tylenchina</taxon>
        <taxon>Panagrolaimomorpha</taxon>
        <taxon>Panagrolaimoidea</taxon>
        <taxon>Panagrolaimidae</taxon>
        <taxon>Panagrolaimus</taxon>
    </lineage>
</organism>
<accession>A0A914YN55</accession>
<evidence type="ECO:0000313" key="3">
    <source>
        <dbReference type="Proteomes" id="UP000887577"/>
    </source>
</evidence>
<name>A0A914YN55_9BILA</name>
<dbReference type="SMART" id="SM00228">
    <property type="entry name" value="PDZ"/>
    <property type="match status" value="1"/>
</dbReference>
<reference evidence="4" key="1">
    <citation type="submission" date="2022-11" db="UniProtKB">
        <authorList>
            <consortium name="WormBaseParasite"/>
        </authorList>
    </citation>
    <scope>IDENTIFICATION</scope>
</reference>
<dbReference type="PANTHER" id="PTHR11324:SF16">
    <property type="entry name" value="PDZ DOMAIN-CONTAINING PROTEIN 2"/>
    <property type="match status" value="1"/>
</dbReference>
<evidence type="ECO:0000256" key="1">
    <source>
        <dbReference type="SAM" id="MobiDB-lite"/>
    </source>
</evidence>
<dbReference type="InterPro" id="IPR001478">
    <property type="entry name" value="PDZ"/>
</dbReference>
<dbReference type="AlphaFoldDB" id="A0A914YN55"/>
<evidence type="ECO:0000259" key="2">
    <source>
        <dbReference type="PROSITE" id="PS50106"/>
    </source>
</evidence>
<dbReference type="Pfam" id="PF00595">
    <property type="entry name" value="PDZ"/>
    <property type="match status" value="1"/>
</dbReference>
<protein>
    <submittedName>
        <fullName evidence="4">PDZ domain-containing protein</fullName>
    </submittedName>
</protein>
<sequence>MTPLSSSTSSSTTTATIQTIVLYRRQLPTPSTLTQIGSSFTDSEIVGIENENEPIQQQQRKQQRRSRKSTLGFSIVGGSDSPRGNMGIFVKTVFPHGIAAQSGLLKKGDEILQVNNFDMTSKTHSEALQIFRKIAKLNITLTIRRVPETVIPQDVPRFVCLFICF</sequence>
<feature type="domain" description="PDZ" evidence="2">
    <location>
        <begin position="60"/>
        <end position="133"/>
    </location>
</feature>
<dbReference type="InterPro" id="IPR036034">
    <property type="entry name" value="PDZ_sf"/>
</dbReference>
<dbReference type="Gene3D" id="2.30.42.10">
    <property type="match status" value="1"/>
</dbReference>
<dbReference type="PROSITE" id="PS50106">
    <property type="entry name" value="PDZ"/>
    <property type="match status" value="1"/>
</dbReference>
<feature type="region of interest" description="Disordered" evidence="1">
    <location>
        <begin position="50"/>
        <end position="76"/>
    </location>
</feature>
<keyword evidence="3" id="KW-1185">Reference proteome</keyword>